<dbReference type="Proteomes" id="UP000000600">
    <property type="component" value="Chromosome"/>
</dbReference>
<dbReference type="InParanoid" id="Q6BFQ9"/>
<dbReference type="AlphaFoldDB" id="Q6BFQ9"/>
<evidence type="ECO:0000256" key="1">
    <source>
        <dbReference type="SAM" id="MobiDB-lite"/>
    </source>
</evidence>
<accession>Q6BFQ9</accession>
<sequence length="667" mass="79263">MKEGLYSFKQHLDQTKNLRAPTDKRMIQKDLINLQKNGFVYLDRIQEKKIDLLDLDKCLQKLNPHEHKQSESLNKHILYVQILGGLKQQEDLEKLDEFIQQKQNKQYEEQLNQLTNANQFQQKHHLFLDGKRRWKKRKVYLFLNLQLLAYVRTHRLGALLSCLKSNPKYLPEDQQQQQQVDEQSEVNQQEDLSISQQKTKKSSKLDEKTIPQLIAERQEQEPELSKEFLTVFKNDTTLDKQKLQAAFPKIDFDNVQLDKKLDLSTIQTIEKLKDSTLAPLKINKVQFNPVAKHITYDVDTYEENGESVFKKMEDFHESLRKGQSQDTIMDKKIEIVTEAEKQEYKWSQNQYDLYDKVKKLYIDKSTPQYYQQQVDEDQHYHQLNKNPKFNNIYLNTTVKRDNNYQKAGNQGQSIVDSISKLQNLKFHQYETAKDLQLEDRPTKDQSQIEILQQQLQKVQESYFDKDLDDQEVFNSYNADINRLNQVIDNRGNEIFAGVEKLYRQYNSNQFDKSLQQIPPNFNGVVKLDFEKVKEQFKVIPTKQKQYNDQQKGQFSQFYQNIQNPLDQLHQVTNTQQQAKEIEQDLIHNELHQKSLYLIGQLPQPQFFANKYTTLKNGNEKSVFNLIGNQHQIIKTPDKDLQKRYRYQNILSNVDDARDRFKYNLTCQ</sequence>
<protein>
    <submittedName>
        <fullName evidence="2">Uncharacterized protein</fullName>
    </submittedName>
</protein>
<dbReference type="KEGG" id="ptm:PTMB.313"/>
<keyword evidence="3" id="KW-1185">Reference proteome</keyword>
<dbReference type="RefSeq" id="XP_001347138.1">
    <property type="nucleotide sequence ID" value="XM_001347102.1"/>
</dbReference>
<feature type="region of interest" description="Disordered" evidence="1">
    <location>
        <begin position="171"/>
        <end position="206"/>
    </location>
</feature>
<dbReference type="GeneID" id="79573965"/>
<reference evidence="2 3" key="1">
    <citation type="journal article" date="2004" name="Curr. Biol.">
        <title>High coding density on the largest Paramecium tetraurelia somatic chromosome.</title>
        <authorList>
            <person name="Zagulski M."/>
            <person name="Nowak J.K."/>
            <person name="Le Mouel A."/>
            <person name="Nowacki M."/>
            <person name="Migdalski A."/>
            <person name="Gromadka R."/>
            <person name="Noel B."/>
            <person name="Blanc I."/>
            <person name="Dessen P."/>
            <person name="Wincker P."/>
            <person name="Keller A.M."/>
            <person name="Cohen J."/>
            <person name="Meyer E."/>
            <person name="Sperling L."/>
        </authorList>
    </citation>
    <scope>NUCLEOTIDE SEQUENCE [LARGE SCALE GENOMIC DNA]</scope>
    <source>
        <strain evidence="2 3">Stock d4-2</strain>
    </source>
</reference>
<evidence type="ECO:0000313" key="2">
    <source>
        <dbReference type="EMBL" id="CAH03511.1"/>
    </source>
</evidence>
<feature type="compositionally biased region" description="Low complexity" evidence="1">
    <location>
        <begin position="172"/>
        <end position="197"/>
    </location>
</feature>
<proteinExistence type="predicted"/>
<dbReference type="EMBL" id="CR548612">
    <property type="protein sequence ID" value="CAH03511.1"/>
    <property type="molecule type" value="Genomic_DNA"/>
</dbReference>
<name>Q6BFQ9_PARTE</name>
<gene>
    <name evidence="2" type="ORF">PTMB.313</name>
</gene>
<organism evidence="2 3">
    <name type="scientific">Paramecium tetraurelia</name>
    <dbReference type="NCBI Taxonomy" id="5888"/>
    <lineage>
        <taxon>Eukaryota</taxon>
        <taxon>Sar</taxon>
        <taxon>Alveolata</taxon>
        <taxon>Ciliophora</taxon>
        <taxon>Intramacronucleata</taxon>
        <taxon>Oligohymenophorea</taxon>
        <taxon>Peniculida</taxon>
        <taxon>Parameciidae</taxon>
        <taxon>Paramecium</taxon>
    </lineage>
</organism>
<evidence type="ECO:0000313" key="3">
    <source>
        <dbReference type="Proteomes" id="UP000000600"/>
    </source>
</evidence>